<dbReference type="SUPFAM" id="SSF55008">
    <property type="entry name" value="HMA, heavy metal-associated domain"/>
    <property type="match status" value="1"/>
</dbReference>
<dbReference type="InterPro" id="IPR006121">
    <property type="entry name" value="HMA_dom"/>
</dbReference>
<organism evidence="4">
    <name type="scientific">bioreactor metagenome</name>
    <dbReference type="NCBI Taxonomy" id="1076179"/>
    <lineage>
        <taxon>unclassified sequences</taxon>
        <taxon>metagenomes</taxon>
        <taxon>ecological metagenomes</taxon>
    </lineage>
</organism>
<keyword evidence="2" id="KW-0813">Transport</keyword>
<evidence type="ECO:0000256" key="1">
    <source>
        <dbReference type="ARBA" id="ARBA00009477"/>
    </source>
</evidence>
<dbReference type="Pfam" id="PF19335">
    <property type="entry name" value="HMBD"/>
    <property type="match status" value="1"/>
</dbReference>
<dbReference type="Pfam" id="PF25919">
    <property type="entry name" value="BSH_CusB"/>
    <property type="match status" value="1"/>
</dbReference>
<reference evidence="4" key="1">
    <citation type="submission" date="2019-08" db="EMBL/GenBank/DDBJ databases">
        <authorList>
            <person name="Kucharzyk K."/>
            <person name="Murdoch R.W."/>
            <person name="Higgins S."/>
            <person name="Loffler F."/>
        </authorList>
    </citation>
    <scope>NUCLEOTIDE SEQUENCE</scope>
</reference>
<sequence>MKLNKKSNMKNKIKKVLNSNILRHKYVKYGLLLTIGLFLGWLFFGNSSGNQDEHAHAHELTDDTVWTCSMHPQIKMEKPGKCPICAMDLIPLKKSGNGGEAINPDAIQMSDEAIALANIQTTVVGRQHAVKEIQLYGTIQVDERLSQSQTSHVNGRIEKLYVNFTGESIKQGQTIASVYSPDLLNAQQELLEALKMQPVQPMLIEASKEKLRLWKLTDNQIDVIIKSGKVNPVIDIKSNTNGVVINKNVSQGDYINQGTVLLQVANLSQVWAMFDAYEMDLPFLKVGDKLEFTLQAVPGRTFSGKISFIDPLLDKTTRTSKVRVVTSNPGMLMKPEMYAVAKVNASLRQQNDEIVIPKSAVLWTGKRSIVYVKQPDTETPAFMLQEIELGPSLGASYVVLSGLHAGDEIVTNGAFSIDATAQLEGKRSMMNTEAAKPVTGHEKHSMNVQSGSMQGKHEILKVQGLCEMCKDRIEKTAKSIAGVSSATWDMKTRELHLNFDAHQTNLKTISKSIAKVGHETDLDKADQEAYDALPGCCKYKEN</sequence>
<dbReference type="Pfam" id="PF25954">
    <property type="entry name" value="Beta-barrel_RND_2"/>
    <property type="match status" value="1"/>
</dbReference>
<dbReference type="SUPFAM" id="SSF111369">
    <property type="entry name" value="HlyD-like secretion proteins"/>
    <property type="match status" value="1"/>
</dbReference>
<dbReference type="Pfam" id="PF25869">
    <property type="entry name" value="3HB_CusB"/>
    <property type="match status" value="1"/>
</dbReference>
<dbReference type="InterPro" id="IPR036163">
    <property type="entry name" value="HMA_dom_sf"/>
</dbReference>
<dbReference type="PROSITE" id="PS50846">
    <property type="entry name" value="HMA_2"/>
    <property type="match status" value="1"/>
</dbReference>
<dbReference type="Pfam" id="PF00403">
    <property type="entry name" value="HMA"/>
    <property type="match status" value="1"/>
</dbReference>
<dbReference type="InterPro" id="IPR045800">
    <property type="entry name" value="HMBD"/>
</dbReference>
<dbReference type="CDD" id="cd00371">
    <property type="entry name" value="HMA"/>
    <property type="match status" value="1"/>
</dbReference>
<dbReference type="GO" id="GO:0016020">
    <property type="term" value="C:membrane"/>
    <property type="evidence" value="ECO:0007669"/>
    <property type="project" value="InterPro"/>
</dbReference>
<dbReference type="GO" id="GO:0015679">
    <property type="term" value="P:plasma membrane copper ion transport"/>
    <property type="evidence" value="ECO:0007669"/>
    <property type="project" value="TreeGrafter"/>
</dbReference>
<evidence type="ECO:0000259" key="3">
    <source>
        <dbReference type="PROSITE" id="PS50846"/>
    </source>
</evidence>
<dbReference type="Gene3D" id="2.40.420.20">
    <property type="match status" value="1"/>
</dbReference>
<dbReference type="InterPro" id="IPR058792">
    <property type="entry name" value="Beta-barrel_RND_2"/>
</dbReference>
<dbReference type="PANTHER" id="PTHR30097">
    <property type="entry name" value="CATION EFFLUX SYSTEM PROTEIN CUSB"/>
    <property type="match status" value="1"/>
</dbReference>
<comment type="caution">
    <text evidence="4">The sequence shown here is derived from an EMBL/GenBank/DDBJ whole genome shotgun (WGS) entry which is preliminary data.</text>
</comment>
<dbReference type="NCBIfam" id="TIGR01730">
    <property type="entry name" value="RND_mfp"/>
    <property type="match status" value="1"/>
</dbReference>
<dbReference type="FunFam" id="2.40.30.170:FF:000010">
    <property type="entry name" value="Efflux RND transporter periplasmic adaptor subunit"/>
    <property type="match status" value="1"/>
</dbReference>
<dbReference type="GO" id="GO:0060003">
    <property type="term" value="P:copper ion export"/>
    <property type="evidence" value="ECO:0007669"/>
    <property type="project" value="TreeGrafter"/>
</dbReference>
<dbReference type="GO" id="GO:0030288">
    <property type="term" value="C:outer membrane-bounded periplasmic space"/>
    <property type="evidence" value="ECO:0007669"/>
    <property type="project" value="TreeGrafter"/>
</dbReference>
<dbReference type="InterPro" id="IPR051909">
    <property type="entry name" value="MFP_Cation_Efflux"/>
</dbReference>
<dbReference type="Gene3D" id="6.10.140.730">
    <property type="match status" value="1"/>
</dbReference>
<dbReference type="AlphaFoldDB" id="A0A644WGB1"/>
<accession>A0A644WGB1</accession>
<protein>
    <recommendedName>
        <fullName evidence="3">HMA domain-containing protein</fullName>
    </recommendedName>
</protein>
<comment type="similarity">
    <text evidence="1">Belongs to the membrane fusion protein (MFP) (TC 8.A.1) family.</text>
</comment>
<evidence type="ECO:0000313" key="4">
    <source>
        <dbReference type="EMBL" id="MPM02780.1"/>
    </source>
</evidence>
<dbReference type="Pfam" id="PF25975">
    <property type="entry name" value="CzcB_C"/>
    <property type="match status" value="1"/>
</dbReference>
<name>A0A644WGB1_9ZZZZ</name>
<dbReference type="Gene3D" id="3.30.70.100">
    <property type="match status" value="1"/>
</dbReference>
<dbReference type="InterPro" id="IPR058790">
    <property type="entry name" value="BSH_CusB"/>
</dbReference>
<dbReference type="PANTHER" id="PTHR30097:SF15">
    <property type="entry name" value="CATION EFFLUX SYSTEM PROTEIN CUSB"/>
    <property type="match status" value="1"/>
</dbReference>
<dbReference type="InterPro" id="IPR006143">
    <property type="entry name" value="RND_pump_MFP"/>
</dbReference>
<evidence type="ECO:0000256" key="2">
    <source>
        <dbReference type="ARBA" id="ARBA00022448"/>
    </source>
</evidence>
<gene>
    <name evidence="4" type="ORF">SDC9_49035</name>
</gene>
<dbReference type="GO" id="GO:0022857">
    <property type="term" value="F:transmembrane transporter activity"/>
    <property type="evidence" value="ECO:0007669"/>
    <property type="project" value="InterPro"/>
</dbReference>
<dbReference type="InterPro" id="IPR058791">
    <property type="entry name" value="3HB_CusB"/>
</dbReference>
<dbReference type="GO" id="GO:0046914">
    <property type="term" value="F:transition metal ion binding"/>
    <property type="evidence" value="ECO:0007669"/>
    <property type="project" value="TreeGrafter"/>
</dbReference>
<dbReference type="Gene3D" id="2.40.30.170">
    <property type="match status" value="1"/>
</dbReference>
<feature type="domain" description="HMA" evidence="3">
    <location>
        <begin position="455"/>
        <end position="521"/>
    </location>
</feature>
<dbReference type="InterPro" id="IPR058649">
    <property type="entry name" value="CzcB_C"/>
</dbReference>
<dbReference type="EMBL" id="VSSQ01000896">
    <property type="protein sequence ID" value="MPM02780.1"/>
    <property type="molecule type" value="Genomic_DNA"/>
</dbReference>
<proteinExistence type="inferred from homology"/>